<organism evidence="1 2">
    <name type="scientific">Oceanimonas pelagia</name>
    <dbReference type="NCBI Taxonomy" id="3028314"/>
    <lineage>
        <taxon>Bacteria</taxon>
        <taxon>Pseudomonadati</taxon>
        <taxon>Pseudomonadota</taxon>
        <taxon>Gammaproteobacteria</taxon>
        <taxon>Aeromonadales</taxon>
        <taxon>Aeromonadaceae</taxon>
        <taxon>Oceanimonas</taxon>
    </lineage>
</organism>
<dbReference type="Gene3D" id="3.40.1260.10">
    <property type="entry name" value="DsrEFH-like"/>
    <property type="match status" value="1"/>
</dbReference>
<dbReference type="EMBL" id="CP118224">
    <property type="protein sequence ID" value="WMC10954.1"/>
    <property type="molecule type" value="Genomic_DNA"/>
</dbReference>
<proteinExistence type="predicted"/>
<dbReference type="PANTHER" id="PTHR37526">
    <property type="entry name" value="PROTEIN TUSB"/>
    <property type="match status" value="1"/>
</dbReference>
<protein>
    <submittedName>
        <fullName evidence="1">Sulfurtransferase complex subunit TusB</fullName>
    </submittedName>
</protein>
<dbReference type="RefSeq" id="WP_306762210.1">
    <property type="nucleotide sequence ID" value="NZ_CP118224.1"/>
</dbReference>
<sequence length="94" mass="10265">MLHTVKHSPFSHHSLAQALRHLQPGDQLVLWQDAVIAATLPAWLPRLQPLADDGRLYVMQEDLSARGLAPIIGEPLTMAGLVELIVSQGSPTAW</sequence>
<evidence type="ECO:0000313" key="1">
    <source>
        <dbReference type="EMBL" id="WMC10954.1"/>
    </source>
</evidence>
<dbReference type="InterPro" id="IPR027396">
    <property type="entry name" value="DsrEFH-like"/>
</dbReference>
<gene>
    <name evidence="1" type="primary">tusB</name>
    <name evidence="1" type="ORF">PU634_00915</name>
</gene>
<dbReference type="PANTHER" id="PTHR37526:SF1">
    <property type="entry name" value="PROTEIN TUSB"/>
    <property type="match status" value="1"/>
</dbReference>
<accession>A0AA50KNZ3</accession>
<keyword evidence="2" id="KW-1185">Reference proteome</keyword>
<dbReference type="InterPro" id="IPR007215">
    <property type="entry name" value="Sulphur_relay_TusB/DsrH"/>
</dbReference>
<dbReference type="Pfam" id="PF04077">
    <property type="entry name" value="DsrH"/>
    <property type="match status" value="1"/>
</dbReference>
<reference evidence="1 2" key="1">
    <citation type="submission" date="2023-02" db="EMBL/GenBank/DDBJ databases">
        <title>Complete genome sequence of a novel bacterium Oceanimonas sp. NTOU-MSR1 isolated from marine coast sediment.</title>
        <authorList>
            <person name="Yang H.-T."/>
            <person name="Chen Y.-L."/>
            <person name="Ho Y.-N."/>
        </authorList>
    </citation>
    <scope>NUCLEOTIDE SEQUENCE [LARGE SCALE GENOMIC DNA]</scope>
    <source>
        <strain evidence="1 2">NTOU-MSR1</strain>
    </source>
</reference>
<dbReference type="Proteomes" id="UP001223802">
    <property type="component" value="Chromosome"/>
</dbReference>
<dbReference type="AlphaFoldDB" id="A0AA50KNZ3"/>
<dbReference type="KEGG" id="ope:PU634_00915"/>
<evidence type="ECO:0000313" key="2">
    <source>
        <dbReference type="Proteomes" id="UP001223802"/>
    </source>
</evidence>
<dbReference type="NCBIfam" id="TIGR03011">
    <property type="entry name" value="sulf_tusB_dsrH"/>
    <property type="match status" value="1"/>
</dbReference>
<dbReference type="SUPFAM" id="SSF75169">
    <property type="entry name" value="DsrEFH-like"/>
    <property type="match status" value="1"/>
</dbReference>
<dbReference type="GO" id="GO:0002143">
    <property type="term" value="P:tRNA wobble position uridine thiolation"/>
    <property type="evidence" value="ECO:0007669"/>
    <property type="project" value="InterPro"/>
</dbReference>
<dbReference type="GO" id="GO:1990228">
    <property type="term" value="C:sulfurtransferase complex"/>
    <property type="evidence" value="ECO:0007669"/>
    <property type="project" value="TreeGrafter"/>
</dbReference>
<name>A0AA50KNZ3_9GAMM</name>